<dbReference type="AntiFam" id="ANF00203">
    <property type="entry name" value="Shadow ORF (opposite algB)"/>
</dbReference>
<sequence>MQPRAGGVGQRRRAHAQPLRVGIDEVFDQRRDVAGPLAQRQQAQLHDVEPVVQILAEVARAHRGFEIHVGRRDEPHVDLHGLARADRRHLALLQHAQQLDLRGQRQVAHFIEKQRAAIRGFEPARLAVDRAGERTALVAEQLAFDQCFRKCPAVDSDERPVVALAQRMHEARDQLLAGAALAGDEHRRIARRDELDAFEQHPRFGIVERQCLRANRDRMRSRVRQAEDGHGTTGVLNGEGSTIARRTPATNQFIELSV</sequence>
<name>B1TDU1_9BURK</name>
<comment type="caution">
    <text evidence="1">The sequence shown here is derived from an EMBL/GenBank/DDBJ whole genome shotgun (WGS) entry which is preliminary data.</text>
</comment>
<gene>
    <name evidence="1" type="ORF">BamMEX5DRAFT_5957</name>
</gene>
<dbReference type="Proteomes" id="UP000004814">
    <property type="component" value="Unassembled WGS sequence"/>
</dbReference>
<dbReference type="AlphaFoldDB" id="B1TDU1"/>
<proteinExistence type="predicted"/>
<dbReference type="AntiFam" id="ANF00077">
    <property type="entry name" value="Shadow ORF (opposite AtoC)"/>
</dbReference>
<organism evidence="1 2">
    <name type="scientific">Burkholderia ambifaria MEX-5</name>
    <dbReference type="NCBI Taxonomy" id="396597"/>
    <lineage>
        <taxon>Bacteria</taxon>
        <taxon>Pseudomonadati</taxon>
        <taxon>Pseudomonadota</taxon>
        <taxon>Betaproteobacteria</taxon>
        <taxon>Burkholderiales</taxon>
        <taxon>Burkholderiaceae</taxon>
        <taxon>Burkholderia</taxon>
        <taxon>Burkholderia cepacia complex</taxon>
    </lineage>
</organism>
<evidence type="ECO:0000313" key="1">
    <source>
        <dbReference type="EMBL" id="EDT38258.1"/>
    </source>
</evidence>
<dbReference type="EMBL" id="ABLK01000308">
    <property type="protein sequence ID" value="EDT38258.1"/>
    <property type="molecule type" value="Genomic_DNA"/>
</dbReference>
<protein>
    <submittedName>
        <fullName evidence="1">Uncharacterized protein</fullName>
    </submittedName>
</protein>
<evidence type="ECO:0000313" key="2">
    <source>
        <dbReference type="Proteomes" id="UP000004814"/>
    </source>
</evidence>
<reference evidence="1 2" key="1">
    <citation type="submission" date="2008-03" db="EMBL/GenBank/DDBJ databases">
        <title>Sequencing of the draft genome and assembly of Burkholderia ambifaria MEX-5.</title>
        <authorList>
            <consortium name="US DOE Joint Genome Institute (JGI-PGF)"/>
            <person name="Copeland A."/>
            <person name="Lucas S."/>
            <person name="Lapidus A."/>
            <person name="Glavina del Rio T."/>
            <person name="Dalin E."/>
            <person name="Tice H."/>
            <person name="Bruce D."/>
            <person name="Goodwin L."/>
            <person name="Pitluck S."/>
            <person name="Larimer F."/>
            <person name="Land M.L."/>
            <person name="Hauser L."/>
            <person name="Tiedje J."/>
            <person name="Richardson P."/>
        </authorList>
    </citation>
    <scope>NUCLEOTIDE SEQUENCE [LARGE SCALE GENOMIC DNA]</scope>
    <source>
        <strain evidence="1 2">MEX-5</strain>
    </source>
</reference>
<accession>B1TDU1</accession>